<gene>
    <name evidence="6" type="ORF">SK128_024081</name>
</gene>
<dbReference type="InterPro" id="IPR036719">
    <property type="entry name" value="Neuro-gated_channel_TM_sf"/>
</dbReference>
<dbReference type="InterPro" id="IPR002172">
    <property type="entry name" value="LDrepeatLR_classA_rpt"/>
</dbReference>
<evidence type="ECO:0000256" key="1">
    <source>
        <dbReference type="ARBA" id="ARBA00004141"/>
    </source>
</evidence>
<feature type="transmembrane region" description="Helical" evidence="5">
    <location>
        <begin position="663"/>
        <end position="685"/>
    </location>
</feature>
<feature type="disulfide bond" evidence="4">
    <location>
        <begin position="283"/>
        <end position="295"/>
    </location>
</feature>
<dbReference type="InterPro" id="IPR006201">
    <property type="entry name" value="Neur_channel"/>
</dbReference>
<dbReference type="CDD" id="cd00112">
    <property type="entry name" value="LDLa"/>
    <property type="match status" value="1"/>
</dbReference>
<keyword evidence="7" id="KW-1185">Reference proteome</keyword>
<evidence type="ECO:0000313" key="6">
    <source>
        <dbReference type="EMBL" id="KAK7063004.1"/>
    </source>
</evidence>
<keyword evidence="5" id="KW-1133">Transmembrane helix</keyword>
<dbReference type="PROSITE" id="PS01209">
    <property type="entry name" value="LDLRA_1"/>
    <property type="match status" value="1"/>
</dbReference>
<dbReference type="GO" id="GO:0004888">
    <property type="term" value="F:transmembrane signaling receptor activity"/>
    <property type="evidence" value="ECO:0007669"/>
    <property type="project" value="InterPro"/>
</dbReference>
<dbReference type="AlphaFoldDB" id="A0AAN8WGP2"/>
<proteinExistence type="predicted"/>
<dbReference type="FunFam" id="4.10.400.10:FF:000065">
    <property type="entry name" value="Transmembrane protease serine 7"/>
    <property type="match status" value="1"/>
</dbReference>
<dbReference type="PROSITE" id="PS50068">
    <property type="entry name" value="LDLRA_2"/>
    <property type="match status" value="1"/>
</dbReference>
<feature type="transmembrane region" description="Helical" evidence="5">
    <location>
        <begin position="608"/>
        <end position="630"/>
    </location>
</feature>
<protein>
    <submittedName>
        <fullName evidence="6">Uncharacterized protein</fullName>
    </submittedName>
</protein>
<dbReference type="Gene3D" id="1.20.58.390">
    <property type="entry name" value="Neurotransmitter-gated ion-channel transmembrane domain"/>
    <property type="match status" value="1"/>
</dbReference>
<dbReference type="SMART" id="SM00192">
    <property type="entry name" value="LDLa"/>
    <property type="match status" value="1"/>
</dbReference>
<dbReference type="SUPFAM" id="SSF57424">
    <property type="entry name" value="LDL receptor-like module"/>
    <property type="match status" value="1"/>
</dbReference>
<organism evidence="6 7">
    <name type="scientific">Halocaridina rubra</name>
    <name type="common">Hawaiian red shrimp</name>
    <dbReference type="NCBI Taxonomy" id="373956"/>
    <lineage>
        <taxon>Eukaryota</taxon>
        <taxon>Metazoa</taxon>
        <taxon>Ecdysozoa</taxon>
        <taxon>Arthropoda</taxon>
        <taxon>Crustacea</taxon>
        <taxon>Multicrustacea</taxon>
        <taxon>Malacostraca</taxon>
        <taxon>Eumalacostraca</taxon>
        <taxon>Eucarida</taxon>
        <taxon>Decapoda</taxon>
        <taxon>Pleocyemata</taxon>
        <taxon>Caridea</taxon>
        <taxon>Atyoidea</taxon>
        <taxon>Atyidae</taxon>
        <taxon>Halocaridina</taxon>
    </lineage>
</organism>
<dbReference type="SUPFAM" id="SSF63712">
    <property type="entry name" value="Nicotinic receptor ligand binding domain-like"/>
    <property type="match status" value="2"/>
</dbReference>
<evidence type="ECO:0000256" key="5">
    <source>
        <dbReference type="SAM" id="Phobius"/>
    </source>
</evidence>
<evidence type="ECO:0000256" key="3">
    <source>
        <dbReference type="ARBA" id="ARBA00023180"/>
    </source>
</evidence>
<evidence type="ECO:0000313" key="7">
    <source>
        <dbReference type="Proteomes" id="UP001381693"/>
    </source>
</evidence>
<dbReference type="GO" id="GO:0005230">
    <property type="term" value="F:extracellular ligand-gated monoatomic ion channel activity"/>
    <property type="evidence" value="ECO:0007669"/>
    <property type="project" value="InterPro"/>
</dbReference>
<dbReference type="Proteomes" id="UP001381693">
    <property type="component" value="Unassembled WGS sequence"/>
</dbReference>
<dbReference type="Pfam" id="PF00057">
    <property type="entry name" value="Ldl_recept_a"/>
    <property type="match status" value="1"/>
</dbReference>
<dbReference type="Gene3D" id="4.10.400.10">
    <property type="entry name" value="Low-density Lipoprotein Receptor"/>
    <property type="match status" value="1"/>
</dbReference>
<reference evidence="6 7" key="1">
    <citation type="submission" date="2023-11" db="EMBL/GenBank/DDBJ databases">
        <title>Halocaridina rubra genome assembly.</title>
        <authorList>
            <person name="Smith C."/>
        </authorList>
    </citation>
    <scope>NUCLEOTIDE SEQUENCE [LARGE SCALE GENOMIC DNA]</scope>
    <source>
        <strain evidence="6">EP-1</strain>
        <tissue evidence="6">Whole</tissue>
    </source>
</reference>
<evidence type="ECO:0000256" key="4">
    <source>
        <dbReference type="PROSITE-ProRule" id="PRU00124"/>
    </source>
</evidence>
<dbReference type="GO" id="GO:0016020">
    <property type="term" value="C:membrane"/>
    <property type="evidence" value="ECO:0007669"/>
    <property type="project" value="UniProtKB-SubCell"/>
</dbReference>
<accession>A0AAN8WGP2</accession>
<dbReference type="PANTHER" id="PTHR18945">
    <property type="entry name" value="NEUROTRANSMITTER GATED ION CHANNEL"/>
    <property type="match status" value="1"/>
</dbReference>
<keyword evidence="5" id="KW-0812">Transmembrane</keyword>
<dbReference type="Gene3D" id="2.70.170.10">
    <property type="entry name" value="Neurotransmitter-gated ion-channel ligand-binding domain"/>
    <property type="match status" value="1"/>
</dbReference>
<comment type="caution">
    <text evidence="6">The sequence shown here is derived from an EMBL/GenBank/DDBJ whole genome shotgun (WGS) entry which is preliminary data.</text>
</comment>
<sequence>MNAKIGDYSSGILEKGTASNDTEYLSDHFCIGSSNQSIAKSFNGTLVGMFIKFWNDTGEQEFHIPTDCGNLIPSGQTLSLDSNWEVNGDAQIVMYSETLLCSEAYAIITTTRFEGHKPHADDCESLNGRFITENEMNNDLIDITNSTGSCFPVDSFTFWFGMRLSGMGIRTPCPAAMVNGSAHTRPCVSELHCSVCLVPTNLQFTLYGDMPIMDRKFTLKPLGNGEFVLVGKDASQVRREGESWILESRLHSRSWHLPNLTLPTGRRMWHSEKGNKTLTITQCNEGQYACDNGYCIVRSQRCDGYENCHDGSDEKECRLVELSKGYLPHVNPAAGLKKQEKLFYEVSMYTVSDIKTMEGTVELDFLLYFTWYDYRLTFWNLKDYTQYVSCDLIWNPVPIPMAGYLLGLAYDLEIYDKKCGIEESHMTDQHLEIKDPYMGQYMSGKELEVFSYMDTRLTIPCNFKLHRYPFGSHMCNITFYLKSGRKNLAFEKKYEDETTLEYTGSHDLLEYSLEKITYETTHDLYEGVDYTHIILTLHLRSLSDFHILNSFAPSALMFFISLATLFFPIEDFNERIMVSLTSLLVLAALFTQASSSSVKTPYYKLLDIWYVTVIMLCFAAVIVNAVVNYLRLKSINSLPRKVKPIDGQWCMPNRVKPRDKASLCNLVSEIILLSLFIALVVAYVLCAADMI</sequence>
<dbReference type="InterPro" id="IPR023415">
    <property type="entry name" value="LDLR_class-A_CS"/>
</dbReference>
<dbReference type="SUPFAM" id="SSF90112">
    <property type="entry name" value="Neurotransmitter-gated ion-channel transmembrane pore"/>
    <property type="match status" value="1"/>
</dbReference>
<dbReference type="InterPro" id="IPR036055">
    <property type="entry name" value="LDL_receptor-like_sf"/>
</dbReference>
<feature type="transmembrane region" description="Helical" evidence="5">
    <location>
        <begin position="551"/>
        <end position="569"/>
    </location>
</feature>
<dbReference type="InterPro" id="IPR036734">
    <property type="entry name" value="Neur_chan_lig-bd_sf"/>
</dbReference>
<dbReference type="InterPro" id="IPR038050">
    <property type="entry name" value="Neuro_actylchol_rec"/>
</dbReference>
<keyword evidence="3" id="KW-0325">Glycoprotein</keyword>
<keyword evidence="2 4" id="KW-1015">Disulfide bond</keyword>
<name>A0AAN8WGP2_HALRR</name>
<keyword evidence="5" id="KW-0472">Membrane</keyword>
<feature type="transmembrane region" description="Helical" evidence="5">
    <location>
        <begin position="576"/>
        <end position="596"/>
    </location>
</feature>
<comment type="subcellular location">
    <subcellularLocation>
        <location evidence="1">Membrane</location>
        <topology evidence="1">Multi-pass membrane protein</topology>
    </subcellularLocation>
</comment>
<dbReference type="EMBL" id="JAXCGZ010020981">
    <property type="protein sequence ID" value="KAK7063004.1"/>
    <property type="molecule type" value="Genomic_DNA"/>
</dbReference>
<feature type="disulfide bond" evidence="4">
    <location>
        <begin position="290"/>
        <end position="308"/>
    </location>
</feature>
<evidence type="ECO:0000256" key="2">
    <source>
        <dbReference type="ARBA" id="ARBA00023157"/>
    </source>
</evidence>
<feature type="disulfide bond" evidence="4">
    <location>
        <begin position="302"/>
        <end position="317"/>
    </location>
</feature>